<name>A0A485LNA1_9STRA</name>
<dbReference type="EMBL" id="CAADRA010007028">
    <property type="protein sequence ID" value="VFT98447.1"/>
    <property type="molecule type" value="Genomic_DNA"/>
</dbReference>
<dbReference type="SMART" id="SM00064">
    <property type="entry name" value="FYVE"/>
    <property type="match status" value="1"/>
</dbReference>
<dbReference type="InterPro" id="IPR017455">
    <property type="entry name" value="Znf_FYVE-rel"/>
</dbReference>
<evidence type="ECO:0000256" key="1">
    <source>
        <dbReference type="ARBA" id="ARBA00022723"/>
    </source>
</evidence>
<proteinExistence type="predicted"/>
<dbReference type="GO" id="GO:0000724">
    <property type="term" value="P:double-strand break repair via homologous recombination"/>
    <property type="evidence" value="ECO:0007669"/>
    <property type="project" value="InterPro"/>
</dbReference>
<dbReference type="PANTHER" id="PTHR46591">
    <property type="entry name" value="ZINC FINGER FYVE DOMAIN-CONTAINING PROTEIN 26"/>
    <property type="match status" value="1"/>
</dbReference>
<dbReference type="Pfam" id="PF01363">
    <property type="entry name" value="FYVE"/>
    <property type="match status" value="1"/>
</dbReference>
<dbReference type="AlphaFoldDB" id="A0A485LNA1"/>
<dbReference type="CDD" id="cd00065">
    <property type="entry name" value="FYVE_like_SF"/>
    <property type="match status" value="1"/>
</dbReference>
<keyword evidence="1" id="KW-0479">Metal-binding</keyword>
<dbReference type="OrthoDB" id="660555at2759"/>
<gene>
    <name evidence="7" type="primary">Aste57867_21778</name>
    <name evidence="6" type="ORF">As57867_021709</name>
    <name evidence="7" type="ORF">ASTE57867_21778</name>
</gene>
<dbReference type="GO" id="GO:0032266">
    <property type="term" value="F:phosphatidylinositol-3-phosphate binding"/>
    <property type="evidence" value="ECO:0007669"/>
    <property type="project" value="InterPro"/>
</dbReference>
<dbReference type="GO" id="GO:0000281">
    <property type="term" value="P:mitotic cytokinesis"/>
    <property type="evidence" value="ECO:0007669"/>
    <property type="project" value="InterPro"/>
</dbReference>
<protein>
    <submittedName>
        <fullName evidence="7">Aste57867_21778 protein</fullName>
    </submittedName>
</protein>
<dbReference type="GO" id="GO:0030496">
    <property type="term" value="C:midbody"/>
    <property type="evidence" value="ECO:0007669"/>
    <property type="project" value="TreeGrafter"/>
</dbReference>
<keyword evidence="2 4" id="KW-0863">Zinc-finger</keyword>
<dbReference type="Proteomes" id="UP000332933">
    <property type="component" value="Unassembled WGS sequence"/>
</dbReference>
<evidence type="ECO:0000256" key="2">
    <source>
        <dbReference type="ARBA" id="ARBA00022771"/>
    </source>
</evidence>
<dbReference type="SUPFAM" id="SSF57903">
    <property type="entry name" value="FYVE/PHD zinc finger"/>
    <property type="match status" value="1"/>
</dbReference>
<evidence type="ECO:0000313" key="6">
    <source>
        <dbReference type="EMBL" id="KAF0686407.1"/>
    </source>
</evidence>
<dbReference type="GO" id="GO:0005765">
    <property type="term" value="C:lysosomal membrane"/>
    <property type="evidence" value="ECO:0007669"/>
    <property type="project" value="TreeGrafter"/>
</dbReference>
<dbReference type="GO" id="GO:0032465">
    <property type="term" value="P:regulation of cytokinesis"/>
    <property type="evidence" value="ECO:0007669"/>
    <property type="project" value="TreeGrafter"/>
</dbReference>
<evidence type="ECO:0000256" key="4">
    <source>
        <dbReference type="PROSITE-ProRule" id="PRU00091"/>
    </source>
</evidence>
<accession>A0A485LNA1</accession>
<dbReference type="PROSITE" id="PS50178">
    <property type="entry name" value="ZF_FYVE"/>
    <property type="match status" value="1"/>
</dbReference>
<dbReference type="InterPro" id="IPR000306">
    <property type="entry name" value="Znf_FYVE"/>
</dbReference>
<evidence type="ECO:0000313" key="7">
    <source>
        <dbReference type="EMBL" id="VFT98447.1"/>
    </source>
</evidence>
<dbReference type="PANTHER" id="PTHR46591:SF1">
    <property type="entry name" value="ZINC FINGER FYVE DOMAIN-CONTAINING PROTEIN 26"/>
    <property type="match status" value="1"/>
</dbReference>
<dbReference type="InterPro" id="IPR011011">
    <property type="entry name" value="Znf_FYVE_PHD"/>
</dbReference>
<keyword evidence="8" id="KW-1185">Reference proteome</keyword>
<reference evidence="7 8" key="1">
    <citation type="submission" date="2019-03" db="EMBL/GenBank/DDBJ databases">
        <authorList>
            <person name="Gaulin E."/>
            <person name="Dumas B."/>
        </authorList>
    </citation>
    <scope>NUCLEOTIDE SEQUENCE [LARGE SCALE GENOMIC DNA]</scope>
    <source>
        <strain evidence="7">CBS 568.67</strain>
    </source>
</reference>
<feature type="domain" description="FYVE-type" evidence="5">
    <location>
        <begin position="24"/>
        <end position="84"/>
    </location>
</feature>
<dbReference type="InterPro" id="IPR028730">
    <property type="entry name" value="ZFYVE26"/>
</dbReference>
<dbReference type="GO" id="GO:0005813">
    <property type="term" value="C:centrosome"/>
    <property type="evidence" value="ECO:0007669"/>
    <property type="project" value="TreeGrafter"/>
</dbReference>
<dbReference type="Gene3D" id="3.30.40.10">
    <property type="entry name" value="Zinc/RING finger domain, C3HC4 (zinc finger)"/>
    <property type="match status" value="1"/>
</dbReference>
<dbReference type="EMBL" id="VJMH01007002">
    <property type="protein sequence ID" value="KAF0686407.1"/>
    <property type="molecule type" value="Genomic_DNA"/>
</dbReference>
<dbReference type="GO" id="GO:0008270">
    <property type="term" value="F:zinc ion binding"/>
    <property type="evidence" value="ECO:0007669"/>
    <property type="project" value="UniProtKB-KW"/>
</dbReference>
<evidence type="ECO:0000256" key="3">
    <source>
        <dbReference type="ARBA" id="ARBA00022833"/>
    </source>
</evidence>
<organism evidence="7 8">
    <name type="scientific">Aphanomyces stellatus</name>
    <dbReference type="NCBI Taxonomy" id="120398"/>
    <lineage>
        <taxon>Eukaryota</taxon>
        <taxon>Sar</taxon>
        <taxon>Stramenopiles</taxon>
        <taxon>Oomycota</taxon>
        <taxon>Saprolegniomycetes</taxon>
        <taxon>Saprolegniales</taxon>
        <taxon>Verrucalvaceae</taxon>
        <taxon>Aphanomyces</taxon>
    </lineage>
</organism>
<reference evidence="6" key="2">
    <citation type="submission" date="2019-06" db="EMBL/GenBank/DDBJ databases">
        <title>Genomics analysis of Aphanomyces spp. identifies a new class of oomycete effector associated with host adaptation.</title>
        <authorList>
            <person name="Gaulin E."/>
        </authorList>
    </citation>
    <scope>NUCLEOTIDE SEQUENCE</scope>
    <source>
        <strain evidence="6">CBS 578.67</strain>
    </source>
</reference>
<keyword evidence="3" id="KW-0862">Zinc</keyword>
<sequence>MLGLNLVDIVRPEEITPRAQWVPNGARSSCAMCSERFTLFRHKHHCRTCGDVVCSDCMTQKLAVSPTVNDAKVLVCVLCLAKRERSFLFAAASPSPRVDFEHPFRVASATELSYTSQPQDADGRPSRKKKKRFSLTRFLGGHGLW</sequence>
<evidence type="ECO:0000259" key="5">
    <source>
        <dbReference type="PROSITE" id="PS50178"/>
    </source>
</evidence>
<evidence type="ECO:0000313" key="8">
    <source>
        <dbReference type="Proteomes" id="UP000332933"/>
    </source>
</evidence>
<dbReference type="InterPro" id="IPR013083">
    <property type="entry name" value="Znf_RING/FYVE/PHD"/>
</dbReference>